<comment type="similarity">
    <text evidence="2 10">Belongs to the disproportionating enzyme family.</text>
</comment>
<dbReference type="PANTHER" id="PTHR32438">
    <property type="entry name" value="4-ALPHA-GLUCANOTRANSFERASE DPE1, CHLOROPLASTIC/AMYLOPLASTIC"/>
    <property type="match status" value="1"/>
</dbReference>
<sequence>MPFPRSSGIILHPTSLPSPFGIGDLGRGAYEFVDFLAHSAQQIWQVLPLGPVSYGDSPYMTYSSMAGNPLLVSPEILVEDGFLRPEDLAAYPKMPSDRVKYDEVSAAKRPLFQIAAHNFQQSASPAQRQEFQAFCQEQAYWLDDYVFYMAYRESQGGKSWHLWDTPIANRHPEAIAQAKAGLESAIFYHTFLQYEFFRQWANLKAYANQKGIQILGDIPIYVAHDSVDVWAHPDNYYLDRQTAEPELMAGVPPDYFSETGQLWGNPIYKWRRLELNGYDWWIQRFRATLTYVDLVRIDHFRAFAGFWIVEQGEDDARRGAWMPGPGERFFKVLRDKLGGLPIIAEDLGVITPDVIELRDAFDFPGMKILQFAFGEGRCDDYFPTNFPDENCVVYTGTHDNDTTVGWFNKFEPQMQEDIMTGLETLYEEDVPDLRELGDHWVFIWLAMQSIANQAIFPLQDILGLDSEARMNTPSSMQGNWAWRFPAGALTSALGDRLREITLQCNRGLPPA</sequence>
<dbReference type="EMBL" id="JTHE03000079">
    <property type="protein sequence ID" value="MCM1983837.1"/>
    <property type="molecule type" value="Genomic_DNA"/>
</dbReference>
<evidence type="ECO:0000256" key="9">
    <source>
        <dbReference type="ARBA" id="ARBA00031501"/>
    </source>
</evidence>
<reference evidence="11 12" key="1">
    <citation type="journal article" date="2015" name="Genome Announc.">
        <title>Draft Genome Sequence of Filamentous Marine Cyanobacterium Lyngbya confervoides Strain BDU141951.</title>
        <authorList>
            <person name="Chandrababunaidu M.M."/>
            <person name="Sen D."/>
            <person name="Tripathy S."/>
        </authorList>
    </citation>
    <scope>NUCLEOTIDE SEQUENCE [LARGE SCALE GENOMIC DNA]</scope>
    <source>
        <strain evidence="11 12">BDU141951</strain>
    </source>
</reference>
<keyword evidence="12" id="KW-1185">Reference proteome</keyword>
<dbReference type="PANTHER" id="PTHR32438:SF5">
    <property type="entry name" value="4-ALPHA-GLUCANOTRANSFERASE DPE1, CHLOROPLASTIC_AMYLOPLASTIC"/>
    <property type="match status" value="1"/>
</dbReference>
<dbReference type="AlphaFoldDB" id="A0ABD4T554"/>
<dbReference type="GO" id="GO:0004134">
    <property type="term" value="F:4-alpha-glucanotransferase activity"/>
    <property type="evidence" value="ECO:0007669"/>
    <property type="project" value="UniProtKB-EC"/>
</dbReference>
<keyword evidence="6 10" id="KW-0808">Transferase</keyword>
<proteinExistence type="inferred from homology"/>
<evidence type="ECO:0000256" key="7">
    <source>
        <dbReference type="ARBA" id="ARBA00023277"/>
    </source>
</evidence>
<dbReference type="NCBIfam" id="NF011080">
    <property type="entry name" value="PRK14508.1-3"/>
    <property type="match status" value="1"/>
</dbReference>
<evidence type="ECO:0000313" key="12">
    <source>
        <dbReference type="Proteomes" id="UP000031561"/>
    </source>
</evidence>
<evidence type="ECO:0000256" key="6">
    <source>
        <dbReference type="ARBA" id="ARBA00022679"/>
    </source>
</evidence>
<dbReference type="InterPro" id="IPR017853">
    <property type="entry name" value="GH"/>
</dbReference>
<evidence type="ECO:0000256" key="2">
    <source>
        <dbReference type="ARBA" id="ARBA00005684"/>
    </source>
</evidence>
<dbReference type="EC" id="2.4.1.25" evidence="3 10"/>
<dbReference type="RefSeq" id="WP_166275436.1">
    <property type="nucleotide sequence ID" value="NZ_JTHE03000079.1"/>
</dbReference>
<dbReference type="SUPFAM" id="SSF51445">
    <property type="entry name" value="(Trans)glycosidases"/>
    <property type="match status" value="1"/>
</dbReference>
<comment type="catalytic activity">
    <reaction evidence="1 10">
        <text>Transfers a segment of a (1-&gt;4)-alpha-D-glucan to a new position in an acceptor, which may be glucose or a (1-&gt;4)-alpha-D-glucan.</text>
        <dbReference type="EC" id="2.4.1.25"/>
    </reaction>
</comment>
<evidence type="ECO:0000256" key="1">
    <source>
        <dbReference type="ARBA" id="ARBA00000439"/>
    </source>
</evidence>
<keyword evidence="7 10" id="KW-0119">Carbohydrate metabolism</keyword>
<accession>A0ABD4T554</accession>
<dbReference type="Gene3D" id="3.20.20.80">
    <property type="entry name" value="Glycosidases"/>
    <property type="match status" value="1"/>
</dbReference>
<protein>
    <recommendedName>
        <fullName evidence="4 10">4-alpha-glucanotransferase</fullName>
        <ecNumber evidence="3 10">2.4.1.25</ecNumber>
    </recommendedName>
    <alternativeName>
        <fullName evidence="8 10">Amylomaltase</fullName>
    </alternativeName>
    <alternativeName>
        <fullName evidence="9 10">Disproportionating enzyme</fullName>
    </alternativeName>
</protein>
<evidence type="ECO:0000313" key="11">
    <source>
        <dbReference type="EMBL" id="MCM1983837.1"/>
    </source>
</evidence>
<name>A0ABD4T554_9CYAN</name>
<evidence type="ECO:0000256" key="3">
    <source>
        <dbReference type="ARBA" id="ARBA00012560"/>
    </source>
</evidence>
<dbReference type="Pfam" id="PF02446">
    <property type="entry name" value="Glyco_hydro_77"/>
    <property type="match status" value="1"/>
</dbReference>
<keyword evidence="5 10" id="KW-0328">Glycosyltransferase</keyword>
<dbReference type="Proteomes" id="UP000031561">
    <property type="component" value="Unassembled WGS sequence"/>
</dbReference>
<gene>
    <name evidence="11" type="primary">malQ</name>
    <name evidence="11" type="ORF">QQ91_0013530</name>
</gene>
<dbReference type="InterPro" id="IPR003385">
    <property type="entry name" value="Glyco_hydro_77"/>
</dbReference>
<comment type="caution">
    <text evidence="11">The sequence shown here is derived from an EMBL/GenBank/DDBJ whole genome shotgun (WGS) entry which is preliminary data.</text>
</comment>
<dbReference type="NCBIfam" id="TIGR00217">
    <property type="entry name" value="malQ"/>
    <property type="match status" value="1"/>
</dbReference>
<evidence type="ECO:0000256" key="10">
    <source>
        <dbReference type="RuleBase" id="RU361207"/>
    </source>
</evidence>
<evidence type="ECO:0000256" key="4">
    <source>
        <dbReference type="ARBA" id="ARBA00020295"/>
    </source>
</evidence>
<evidence type="ECO:0000256" key="5">
    <source>
        <dbReference type="ARBA" id="ARBA00022676"/>
    </source>
</evidence>
<evidence type="ECO:0000256" key="8">
    <source>
        <dbReference type="ARBA" id="ARBA00031423"/>
    </source>
</evidence>
<organism evidence="11 12">
    <name type="scientific">Lyngbya confervoides BDU141951</name>
    <dbReference type="NCBI Taxonomy" id="1574623"/>
    <lineage>
        <taxon>Bacteria</taxon>
        <taxon>Bacillati</taxon>
        <taxon>Cyanobacteriota</taxon>
        <taxon>Cyanophyceae</taxon>
        <taxon>Oscillatoriophycideae</taxon>
        <taxon>Oscillatoriales</taxon>
        <taxon>Microcoleaceae</taxon>
        <taxon>Lyngbya</taxon>
    </lineage>
</organism>